<organism evidence="2 3">
    <name type="scientific">Dimorphilus gyrociliatus</name>
    <dbReference type="NCBI Taxonomy" id="2664684"/>
    <lineage>
        <taxon>Eukaryota</taxon>
        <taxon>Metazoa</taxon>
        <taxon>Spiralia</taxon>
        <taxon>Lophotrochozoa</taxon>
        <taxon>Annelida</taxon>
        <taxon>Polychaeta</taxon>
        <taxon>Polychaeta incertae sedis</taxon>
        <taxon>Dinophilidae</taxon>
        <taxon>Dimorphilus</taxon>
    </lineage>
</organism>
<proteinExistence type="predicted"/>
<dbReference type="EMBL" id="CAJFCJ010000035">
    <property type="protein sequence ID" value="CAD5126222.1"/>
    <property type="molecule type" value="Genomic_DNA"/>
</dbReference>
<evidence type="ECO:0000313" key="3">
    <source>
        <dbReference type="Proteomes" id="UP000549394"/>
    </source>
</evidence>
<sequence>MSESVLLLELSNPPKITKCAKDILEQYGQEKCLFLSSMGRYREGKSFLMSLLYQSDYQSEKIKDIFKVGFGDKSVTKGVFMTKTPIKRTIKGETLNVFFLDSQGLFATDVKKTDNLIVSFLLSISPICIFNVNSRLNSTDIDTLKFNLYLGVVDNENCIKTKESTMIITCRDRPVTHDMLLGKFNVAFRAEQKEKCKNLYTLLENFKRLEFSLFPEPNTSVMCEDFSSYYKDVGQSFLKAKDNLKTELENIFANYINDAISCSQNSINLSTVLHSLCQNDFVKKERSFQQLQELMTFQIEYNKLYQDFDDKTASIFNVDIERKNISKVKKDGNVFLQKFSTSAYFVYKDRRLMAINENDIIPLKETFLQKITTLLQNRIQVFESLINTFEENKNNLDEKLEKYIKERDETLKQIQVNFEDEIEKKRLEMNELQSKIDRQEIVMDSVKEQFEELQNEIQTLERDSKEINDNYQEKFELLNKTQSEKIEKYLIKLRNLEKQSKKERRRFYKLQRETLKEVEAMKKKKKAICVIS</sequence>
<feature type="coiled-coil region" evidence="1">
    <location>
        <begin position="379"/>
        <end position="513"/>
    </location>
</feature>
<dbReference type="SUPFAM" id="SSF52540">
    <property type="entry name" value="P-loop containing nucleoside triphosphate hydrolases"/>
    <property type="match status" value="1"/>
</dbReference>
<dbReference type="AlphaFoldDB" id="A0A7I8WDG2"/>
<dbReference type="Proteomes" id="UP000549394">
    <property type="component" value="Unassembled WGS sequence"/>
</dbReference>
<accession>A0A7I8WDG2</accession>
<keyword evidence="1" id="KW-0175">Coiled coil</keyword>
<dbReference type="PANTHER" id="PTHR10751">
    <property type="entry name" value="GUANYLATE BINDING PROTEIN"/>
    <property type="match status" value="1"/>
</dbReference>
<dbReference type="Gene3D" id="3.40.50.300">
    <property type="entry name" value="P-loop containing nucleotide triphosphate hydrolases"/>
    <property type="match status" value="1"/>
</dbReference>
<name>A0A7I8WDG2_9ANNE</name>
<gene>
    <name evidence="2" type="ORF">DGYR_LOCUS13476</name>
</gene>
<evidence type="ECO:0000256" key="1">
    <source>
        <dbReference type="SAM" id="Coils"/>
    </source>
</evidence>
<comment type="caution">
    <text evidence="2">The sequence shown here is derived from an EMBL/GenBank/DDBJ whole genome shotgun (WGS) entry which is preliminary data.</text>
</comment>
<reference evidence="2 3" key="1">
    <citation type="submission" date="2020-08" db="EMBL/GenBank/DDBJ databases">
        <authorList>
            <person name="Hejnol A."/>
        </authorList>
    </citation>
    <scope>NUCLEOTIDE SEQUENCE [LARGE SCALE GENOMIC DNA]</scope>
</reference>
<dbReference type="InterPro" id="IPR027417">
    <property type="entry name" value="P-loop_NTPase"/>
</dbReference>
<keyword evidence="3" id="KW-1185">Reference proteome</keyword>
<protein>
    <submittedName>
        <fullName evidence="2">DgyrCDS14391</fullName>
    </submittedName>
</protein>
<dbReference type="OrthoDB" id="2135133at2759"/>
<evidence type="ECO:0000313" key="2">
    <source>
        <dbReference type="EMBL" id="CAD5126222.1"/>
    </source>
</evidence>